<accession>A0ABM6FVM0</accession>
<proteinExistence type="predicted"/>
<evidence type="ECO:0000313" key="1">
    <source>
        <dbReference type="EMBL" id="APR65330.1"/>
    </source>
</evidence>
<name>A0ABM6FVM0_BORAN</name>
<gene>
    <name evidence="1" type="ORF">N187_A11</name>
</gene>
<keyword evidence="1" id="KW-0614">Plasmid</keyword>
<geneLocation type="plasmid" evidence="1 2">
    <name>lpA89</name>
</geneLocation>
<evidence type="ECO:0008006" key="3">
    <source>
        <dbReference type="Google" id="ProtNLM"/>
    </source>
</evidence>
<dbReference type="EMBL" id="CP014325">
    <property type="protein sequence ID" value="APR65330.1"/>
    <property type="molecule type" value="Genomic_DNA"/>
</dbReference>
<keyword evidence="2" id="KW-1185">Reference proteome</keyword>
<sequence length="314" mass="35652">MKRLGIICLICVVSMMIGCDPESLAVRQKNGNIDLGNILSKRDVNSGISGNKDVEKVSNSEVVVVPNDVIKTGDDVCDNKSARDGARDVDFQYKRQPSDRNEAYRLLKIRLEFCKEDLYSTLDEVESKRAGFDPEGSLFGGQNVSEELLYYNTPLVRERIYLILGKDIEKIKILQSIFKNFNLSVNIRDSNYENSETEFMVRVLNQLCGVSNIVYMNLAHNFSDKNIDLIGKKSLDEINKIRFKLDEFMELKNNIFDEICDCLYLAQRRKDNKASMVVALGKIVDPNGLIASSVNRLNIMLAAINYLIYSNLFL</sequence>
<reference evidence="1" key="1">
    <citation type="submission" date="2016-02" db="EMBL/GenBank/DDBJ databases">
        <title>lpA89 plasmid of the avian spirochetosis agent Borrelia anserina Es.</title>
        <authorList>
            <person name="Elbir H."/>
            <person name="Sitlani P."/>
            <person name="Bergstroem S."/>
            <person name="Barbour A.G."/>
        </authorList>
    </citation>
    <scope>NUCLEOTIDE SEQUENCE [LARGE SCALE GENOMIC DNA]</scope>
    <source>
        <strain evidence="1">Es</strain>
        <plasmid evidence="1">lpA89</plasmid>
    </source>
</reference>
<dbReference type="PROSITE" id="PS51257">
    <property type="entry name" value="PROKAR_LIPOPROTEIN"/>
    <property type="match status" value="1"/>
</dbReference>
<protein>
    <recommendedName>
        <fullName evidence="3">Lipoprotein</fullName>
    </recommendedName>
</protein>
<evidence type="ECO:0000313" key="2">
    <source>
        <dbReference type="Proteomes" id="UP000185502"/>
    </source>
</evidence>
<organism evidence="1 2">
    <name type="scientific">Borrelia anserina Es</name>
    <dbReference type="NCBI Taxonomy" id="1365188"/>
    <lineage>
        <taxon>Bacteria</taxon>
        <taxon>Pseudomonadati</taxon>
        <taxon>Spirochaetota</taxon>
        <taxon>Spirochaetia</taxon>
        <taxon>Spirochaetales</taxon>
        <taxon>Borreliaceae</taxon>
        <taxon>Borrelia</taxon>
    </lineage>
</organism>
<dbReference type="RefSeq" id="WP_075550342.1">
    <property type="nucleotide sequence ID" value="NZ_CP014325.1"/>
</dbReference>
<dbReference type="Proteomes" id="UP000185502">
    <property type="component" value="Plasmid lpA89"/>
</dbReference>